<reference evidence="1 2" key="1">
    <citation type="journal article" date="2015" name="Genome Biol.">
        <title>Comparative genomics of Steinernema reveals deeply conserved gene regulatory networks.</title>
        <authorList>
            <person name="Dillman A.R."/>
            <person name="Macchietto M."/>
            <person name="Porter C.F."/>
            <person name="Rogers A."/>
            <person name="Williams B."/>
            <person name="Antoshechkin I."/>
            <person name="Lee M.M."/>
            <person name="Goodwin Z."/>
            <person name="Lu X."/>
            <person name="Lewis E.E."/>
            <person name="Goodrich-Blair H."/>
            <person name="Stock S.P."/>
            <person name="Adams B.J."/>
            <person name="Sternberg P.W."/>
            <person name="Mortazavi A."/>
        </authorList>
    </citation>
    <scope>NUCLEOTIDE SEQUENCE [LARGE SCALE GENOMIC DNA]</scope>
    <source>
        <strain evidence="1 2">ALL</strain>
    </source>
</reference>
<gene>
    <name evidence="1" type="ORF">L596_019497</name>
</gene>
<organism evidence="1 2">
    <name type="scientific">Steinernema carpocapsae</name>
    <name type="common">Entomopathogenic nematode</name>
    <dbReference type="NCBI Taxonomy" id="34508"/>
    <lineage>
        <taxon>Eukaryota</taxon>
        <taxon>Metazoa</taxon>
        <taxon>Ecdysozoa</taxon>
        <taxon>Nematoda</taxon>
        <taxon>Chromadorea</taxon>
        <taxon>Rhabditida</taxon>
        <taxon>Tylenchina</taxon>
        <taxon>Panagrolaimomorpha</taxon>
        <taxon>Strongyloidoidea</taxon>
        <taxon>Steinernematidae</taxon>
        <taxon>Steinernema</taxon>
    </lineage>
</organism>
<accession>A0A4U5MQP4</accession>
<protein>
    <submittedName>
        <fullName evidence="1">Uncharacterized protein</fullName>
    </submittedName>
</protein>
<keyword evidence="2" id="KW-1185">Reference proteome</keyword>
<evidence type="ECO:0000313" key="2">
    <source>
        <dbReference type="Proteomes" id="UP000298663"/>
    </source>
</evidence>
<sequence>MVIFLVLNHSLSFIDSDFHFQLFQTAHRSESMQSDPHSDRSVFHESAKMKLDFHPFLLGLDSYNHFFQSCLIDESCLKPVCDLTLSLSTPKSRN</sequence>
<dbReference type="Proteomes" id="UP000298663">
    <property type="component" value="Unassembled WGS sequence"/>
</dbReference>
<comment type="caution">
    <text evidence="1">The sequence shown here is derived from an EMBL/GenBank/DDBJ whole genome shotgun (WGS) entry which is preliminary data.</text>
</comment>
<evidence type="ECO:0000313" key="1">
    <source>
        <dbReference type="EMBL" id="TKR71969.1"/>
    </source>
</evidence>
<proteinExistence type="predicted"/>
<name>A0A4U5MQP4_STECR</name>
<dbReference type="EMBL" id="AZBU02000006">
    <property type="protein sequence ID" value="TKR71969.1"/>
    <property type="molecule type" value="Genomic_DNA"/>
</dbReference>
<reference evidence="1 2" key="2">
    <citation type="journal article" date="2019" name="G3 (Bethesda)">
        <title>Hybrid Assembly of the Genome of the Entomopathogenic Nematode Steinernema carpocapsae Identifies the X-Chromosome.</title>
        <authorList>
            <person name="Serra L."/>
            <person name="Macchietto M."/>
            <person name="Macias-Munoz A."/>
            <person name="McGill C.J."/>
            <person name="Rodriguez I.M."/>
            <person name="Rodriguez B."/>
            <person name="Murad R."/>
            <person name="Mortazavi A."/>
        </authorList>
    </citation>
    <scope>NUCLEOTIDE SEQUENCE [LARGE SCALE GENOMIC DNA]</scope>
    <source>
        <strain evidence="1 2">ALL</strain>
    </source>
</reference>
<dbReference type="AlphaFoldDB" id="A0A4U5MQP4"/>